<feature type="region of interest" description="Disordered" evidence="1">
    <location>
        <begin position="86"/>
        <end position="109"/>
    </location>
</feature>
<protein>
    <submittedName>
        <fullName evidence="2">Uncharacterized protein</fullName>
    </submittedName>
</protein>
<comment type="caution">
    <text evidence="2">The sequence shown here is derived from an EMBL/GenBank/DDBJ whole genome shotgun (WGS) entry which is preliminary data.</text>
</comment>
<dbReference type="AlphaFoldDB" id="A0A9X3X8L0"/>
<accession>A0A9X3X8L0</accession>
<feature type="region of interest" description="Disordered" evidence="1">
    <location>
        <begin position="1"/>
        <end position="32"/>
    </location>
</feature>
<name>A0A9X3X8L0_9BACT</name>
<dbReference type="EMBL" id="JAGTJJ010000021">
    <property type="protein sequence ID" value="MDC3984540.1"/>
    <property type="molecule type" value="Genomic_DNA"/>
</dbReference>
<dbReference type="Proteomes" id="UP001151081">
    <property type="component" value="Unassembled WGS sequence"/>
</dbReference>
<gene>
    <name evidence="2" type="ORF">KEG57_28795</name>
</gene>
<proteinExistence type="predicted"/>
<reference evidence="2 3" key="1">
    <citation type="submission" date="2021-04" db="EMBL/GenBank/DDBJ databases">
        <title>Genome analysis of Polyangium sp.</title>
        <authorList>
            <person name="Li Y."/>
            <person name="Wang J."/>
        </authorList>
    </citation>
    <scope>NUCLEOTIDE SEQUENCE [LARGE SCALE GENOMIC DNA]</scope>
    <source>
        <strain evidence="2 3">SDU14</strain>
    </source>
</reference>
<evidence type="ECO:0000313" key="2">
    <source>
        <dbReference type="EMBL" id="MDC3984540.1"/>
    </source>
</evidence>
<evidence type="ECO:0000313" key="3">
    <source>
        <dbReference type="Proteomes" id="UP001151081"/>
    </source>
</evidence>
<dbReference type="RefSeq" id="WP_272459005.1">
    <property type="nucleotide sequence ID" value="NZ_JAGTJJ010000021.1"/>
</dbReference>
<keyword evidence="3" id="KW-1185">Reference proteome</keyword>
<organism evidence="2 3">
    <name type="scientific">Polyangium jinanense</name>
    <dbReference type="NCBI Taxonomy" id="2829994"/>
    <lineage>
        <taxon>Bacteria</taxon>
        <taxon>Pseudomonadati</taxon>
        <taxon>Myxococcota</taxon>
        <taxon>Polyangia</taxon>
        <taxon>Polyangiales</taxon>
        <taxon>Polyangiaceae</taxon>
        <taxon>Polyangium</taxon>
    </lineage>
</organism>
<sequence length="109" mass="11090">MPIIGRPAIAGQEGTDPSVEDTHDQDPDSVPAVLSNDMQQRVRSALVAYAQGKTQHAVAEALGYPRGYVAAVLDGKLHVTVHFAGGPAQPGVGEAAEGAPEGAEGPPKA</sequence>
<evidence type="ECO:0000256" key="1">
    <source>
        <dbReference type="SAM" id="MobiDB-lite"/>
    </source>
</evidence>